<protein>
    <submittedName>
        <fullName evidence="1">Uncharacterized protein</fullName>
    </submittedName>
</protein>
<evidence type="ECO:0000313" key="2">
    <source>
        <dbReference type="Proteomes" id="UP000814033"/>
    </source>
</evidence>
<proteinExistence type="predicted"/>
<evidence type="ECO:0000313" key="1">
    <source>
        <dbReference type="EMBL" id="KAI0053737.1"/>
    </source>
</evidence>
<sequence>MAHTFWWPKKTYFYAVGNTVPVCLTQDIPPEEPASVLLLGCGDPRNILFTVYASGANSTAFPRDLDFTCCDLEPAVLARNLLLFSLILDGKAHSQMWNIFYDFFLKKSDVALVAAQSRQLADLAKDIETWNGSKYGPFLRVCTLHTLAELRRHWLLYADFKDLPVAKKTKIKESFSSGMNDVANKYPHILSSLRSAGPLLPNALSLIKPGDAHHAHLWRKGVNSMDPQDWKDATELNPLFVYSASGDAFSVHYGTDPLTTLPLAPAFAELKGMADKQGKPVTARSTVQFAQGVFEDWCAAFKAATARPSKFVIRFFSGDALSFCRAIHFYASTSSTSSGVFTSTWTDTRLDLDSGDYGGDAACRAPVAFDVIDTSNLVDHLGLLNVIVVTIPLLIRKPSSVIFTEALLAMGPNAAKGFMDAALGDLTVMSVLLDLTPTTFISKFTTNSNIHELALRTAVGPEAAQYHERTSWKILSLSDPHCLAATGGSRLSIILEPIQLATFLFGVYQKMFADENMMAAMAMSTEQKLKAFGLIHYVRSSFALLLRLLKDRTQTDWSAVMDGLYDLLDSDRSLVFGSNYAQDLNVQLHILGVFSLEIFQSSFIRSVESRFRTWKTIPTVLCITLVVPRSALKKLKSLDSEKIGTPVLQCEVRNANFLSYYPSIHAVFGNLKATGEDDELRLSLVEDPDGWEGRAPLAVSFWVPTWLLANNPNESIRVNLAARQTVSSIRSLRSALGSDLLIHGAALTNKESVFLSRERPNYPGELEKIAAISHVQAETTNAARVSVTLNPSSKEISTFSAKLEVVDEQEREVLSGGAAVSYGQVSTCGINIIFGSFHHTVFFPFPVDVTNIKLRIARKSHYIEIIIPPAGPATPGGFFVDPFPLIFCGNTPTLWNMHRVHLDRMPAIDITKKAQLGWLNPHVTLMMSDRERRSVSASLVKQQSAQQTLIDIKESLHAMYVRFTGLQGDGHHAVYALNEASMGGMYTLIFIADLRLDVAANTAALDAYVLPITHELVNRITPFIQRLNAGRDRPVLVNTVDNEMRSWKSLLPALAERARHSWKHTSTCEYLKAGKAPVSLEYAENPLCSCGNGKDVEAFRRVSEWAEFSPLVTRIALSPLFAVSYLEEVGQDLSQLGFSSGPSTPSQTPLPGVCAACGGSGKPRLLSCARCKNIGYCTAVCQRGHWRLHKANCVRV</sequence>
<dbReference type="Proteomes" id="UP000814033">
    <property type="component" value="Unassembled WGS sequence"/>
</dbReference>
<name>A0ACB8SBX5_9AGAM</name>
<comment type="caution">
    <text evidence="1">The sequence shown here is derived from an EMBL/GenBank/DDBJ whole genome shotgun (WGS) entry which is preliminary data.</text>
</comment>
<reference evidence="1" key="1">
    <citation type="submission" date="2021-02" db="EMBL/GenBank/DDBJ databases">
        <authorList>
            <consortium name="DOE Joint Genome Institute"/>
            <person name="Ahrendt S."/>
            <person name="Looney B.P."/>
            <person name="Miyauchi S."/>
            <person name="Morin E."/>
            <person name="Drula E."/>
            <person name="Courty P.E."/>
            <person name="Chicoki N."/>
            <person name="Fauchery L."/>
            <person name="Kohler A."/>
            <person name="Kuo A."/>
            <person name="Labutti K."/>
            <person name="Pangilinan J."/>
            <person name="Lipzen A."/>
            <person name="Riley R."/>
            <person name="Andreopoulos W."/>
            <person name="He G."/>
            <person name="Johnson J."/>
            <person name="Barry K.W."/>
            <person name="Grigoriev I.V."/>
            <person name="Nagy L."/>
            <person name="Hibbett D."/>
            <person name="Henrissat B."/>
            <person name="Matheny P.B."/>
            <person name="Labbe J."/>
            <person name="Martin F."/>
        </authorList>
    </citation>
    <scope>NUCLEOTIDE SEQUENCE</scope>
    <source>
        <strain evidence="1">FP105234-sp</strain>
    </source>
</reference>
<accession>A0ACB8SBX5</accession>
<reference evidence="1" key="2">
    <citation type="journal article" date="2022" name="New Phytol.">
        <title>Evolutionary transition to the ectomycorrhizal habit in the genomes of a hyperdiverse lineage of mushroom-forming fungi.</title>
        <authorList>
            <person name="Looney B."/>
            <person name="Miyauchi S."/>
            <person name="Morin E."/>
            <person name="Drula E."/>
            <person name="Courty P.E."/>
            <person name="Kohler A."/>
            <person name="Kuo A."/>
            <person name="LaButti K."/>
            <person name="Pangilinan J."/>
            <person name="Lipzen A."/>
            <person name="Riley R."/>
            <person name="Andreopoulos W."/>
            <person name="He G."/>
            <person name="Johnson J."/>
            <person name="Nolan M."/>
            <person name="Tritt A."/>
            <person name="Barry K.W."/>
            <person name="Grigoriev I.V."/>
            <person name="Nagy L.G."/>
            <person name="Hibbett D."/>
            <person name="Henrissat B."/>
            <person name="Matheny P.B."/>
            <person name="Labbe J."/>
            <person name="Martin F.M."/>
        </authorList>
    </citation>
    <scope>NUCLEOTIDE SEQUENCE</scope>
    <source>
        <strain evidence="1">FP105234-sp</strain>
    </source>
</reference>
<keyword evidence="2" id="KW-1185">Reference proteome</keyword>
<gene>
    <name evidence="1" type="ORF">FA95DRAFT_1481088</name>
</gene>
<dbReference type="EMBL" id="MU275839">
    <property type="protein sequence ID" value="KAI0053737.1"/>
    <property type="molecule type" value="Genomic_DNA"/>
</dbReference>
<organism evidence="1 2">
    <name type="scientific">Auriscalpium vulgare</name>
    <dbReference type="NCBI Taxonomy" id="40419"/>
    <lineage>
        <taxon>Eukaryota</taxon>
        <taxon>Fungi</taxon>
        <taxon>Dikarya</taxon>
        <taxon>Basidiomycota</taxon>
        <taxon>Agaricomycotina</taxon>
        <taxon>Agaricomycetes</taxon>
        <taxon>Russulales</taxon>
        <taxon>Auriscalpiaceae</taxon>
        <taxon>Auriscalpium</taxon>
    </lineage>
</organism>